<evidence type="ECO:0000313" key="6">
    <source>
        <dbReference type="Proteomes" id="UP001317705"/>
    </source>
</evidence>
<name>A0ABN6VXG6_9BACT</name>
<feature type="compositionally biased region" description="Pro residues" evidence="2">
    <location>
        <begin position="707"/>
        <end position="716"/>
    </location>
</feature>
<dbReference type="InterPro" id="IPR011990">
    <property type="entry name" value="TPR-like_helical_dom_sf"/>
</dbReference>
<dbReference type="Proteomes" id="UP001317705">
    <property type="component" value="Chromosome"/>
</dbReference>
<dbReference type="Gene3D" id="1.10.530.10">
    <property type="match status" value="1"/>
</dbReference>
<evidence type="ECO:0000256" key="1">
    <source>
        <dbReference type="ARBA" id="ARBA00007734"/>
    </source>
</evidence>
<feature type="region of interest" description="Disordered" evidence="2">
    <location>
        <begin position="704"/>
        <end position="733"/>
    </location>
</feature>
<evidence type="ECO:0000259" key="4">
    <source>
        <dbReference type="Pfam" id="PF01464"/>
    </source>
</evidence>
<dbReference type="Pfam" id="PF01464">
    <property type="entry name" value="SLT"/>
    <property type="match status" value="1"/>
</dbReference>
<feature type="signal peptide" evidence="3">
    <location>
        <begin position="1"/>
        <end position="18"/>
    </location>
</feature>
<comment type="similarity">
    <text evidence="1">Belongs to the transglycosylase Slt family.</text>
</comment>
<dbReference type="InterPro" id="IPR000189">
    <property type="entry name" value="Transglyc_AS"/>
</dbReference>
<feature type="domain" description="Transglycosylase SLT" evidence="4">
    <location>
        <begin position="551"/>
        <end position="656"/>
    </location>
</feature>
<proteinExistence type="inferred from homology"/>
<dbReference type="Gene3D" id="1.25.40.10">
    <property type="entry name" value="Tetratricopeptide repeat domain"/>
    <property type="match status" value="4"/>
</dbReference>
<dbReference type="Pfam" id="PF13432">
    <property type="entry name" value="TPR_16"/>
    <property type="match status" value="3"/>
</dbReference>
<evidence type="ECO:0000313" key="5">
    <source>
        <dbReference type="EMBL" id="BDV43122.1"/>
    </source>
</evidence>
<dbReference type="CDD" id="cd13401">
    <property type="entry name" value="Slt70-like"/>
    <property type="match status" value="1"/>
</dbReference>
<sequence>MFLLLLIATLPITASAQAAPSTLDAPLREAAQRLKVKDYRGATDLARTAKDCPEKELLCGVAALRLEQWPEAIDLLGQAARDLPLLTDYALEWQAEALFAAARYDEALVAVSKVLQNWSDGPLARKAYRLKPDILFARGDYRTALGGYLKFVELYPSGSDSIASLYQIALCYKELGEQRQAVQELRTLWLLYPASPVAAQAEEMLDMLAKQGVAATPYTSDELFKRASTLYNLGRYDKAVEALNRIPRQDGATDFNTRLDLKTGQAQYRARRFRDALQTFGSLLDRQLKTSFHDEACFWQAKALDRTGQQDQAIIVYLALAGSTPPSELADDALLEIAYIDKFRGRYLDELKTLETILSRYPTTRLKPRIQWEDAWARYNTKDYRGAAAYFQLVASSAEYREKALYWQGRALKEAGEADSAAQCFTALAEEFPVSFYTFQLRAAGNGKEAGLIAALREPLASLALPGGYERTKALMNIGLWDEARKELALAVRKNPRHPKTLQGVARLYLEMDDYAAAAALFRSGPPRSFDSDTLLTWNILYPRAFHQTVAQQSSEQGVPEELIYAIIKAESSFSPKVVSPAGAVGLMQIMPATAKSLSKERESAAVRARLTEPQFNIRLGVKHLLDLLNRYNGNVVSAIAAYNAGATPVDRWRNKLTYDQEDEFIENIPYYETREYVKKVLTGARLYRFLYDDLSKSPLGVLAPPASSPPLPVPAAGPGSREEKISRNNTPH</sequence>
<accession>A0ABN6VXG6</accession>
<dbReference type="InterPro" id="IPR019734">
    <property type="entry name" value="TPR_rpt"/>
</dbReference>
<feature type="chain" id="PRO_5046142411" evidence="3">
    <location>
        <begin position="19"/>
        <end position="733"/>
    </location>
</feature>
<dbReference type="Pfam" id="PF13174">
    <property type="entry name" value="TPR_6"/>
    <property type="match status" value="3"/>
</dbReference>
<evidence type="ECO:0000256" key="2">
    <source>
        <dbReference type="SAM" id="MobiDB-lite"/>
    </source>
</evidence>
<dbReference type="SUPFAM" id="SSF53955">
    <property type="entry name" value="Lysozyme-like"/>
    <property type="match status" value="1"/>
</dbReference>
<organism evidence="5 6">
    <name type="scientific">Geotalea uraniireducens</name>
    <dbReference type="NCBI Taxonomy" id="351604"/>
    <lineage>
        <taxon>Bacteria</taxon>
        <taxon>Pseudomonadati</taxon>
        <taxon>Thermodesulfobacteriota</taxon>
        <taxon>Desulfuromonadia</taxon>
        <taxon>Geobacterales</taxon>
        <taxon>Geobacteraceae</taxon>
        <taxon>Geotalea</taxon>
    </lineage>
</organism>
<dbReference type="PROSITE" id="PS00922">
    <property type="entry name" value="TRANSGLYCOSYLASE"/>
    <property type="match status" value="1"/>
</dbReference>
<gene>
    <name evidence="5" type="ORF">GURASL_20450</name>
</gene>
<evidence type="ECO:0000256" key="3">
    <source>
        <dbReference type="SAM" id="SignalP"/>
    </source>
</evidence>
<dbReference type="InterPro" id="IPR008258">
    <property type="entry name" value="Transglycosylase_SLT_dom_1"/>
</dbReference>
<keyword evidence="3" id="KW-0732">Signal</keyword>
<dbReference type="PANTHER" id="PTHR37423">
    <property type="entry name" value="SOLUBLE LYTIC MUREIN TRANSGLYCOSYLASE-RELATED"/>
    <property type="match status" value="1"/>
</dbReference>
<protein>
    <submittedName>
        <fullName evidence="5">Murein transglycosylase</fullName>
    </submittedName>
</protein>
<reference evidence="5 6" key="1">
    <citation type="submission" date="2022-12" db="EMBL/GenBank/DDBJ databases">
        <title>Polyphasic characterization of Geotalea uranireducens NIT-SL11 newly isolated from a complex of sewage sludge and microbially reduced graphene oxide.</title>
        <authorList>
            <person name="Xie L."/>
            <person name="Yoshida N."/>
            <person name="Meng L."/>
        </authorList>
    </citation>
    <scope>NUCLEOTIDE SEQUENCE [LARGE SCALE GENOMIC DNA]</scope>
    <source>
        <strain evidence="5 6">NIT-SL11</strain>
    </source>
</reference>
<keyword evidence="6" id="KW-1185">Reference proteome</keyword>
<dbReference type="SUPFAM" id="SSF48452">
    <property type="entry name" value="TPR-like"/>
    <property type="match status" value="3"/>
</dbReference>
<dbReference type="EMBL" id="AP027151">
    <property type="protein sequence ID" value="BDV43122.1"/>
    <property type="molecule type" value="Genomic_DNA"/>
</dbReference>
<dbReference type="PANTHER" id="PTHR37423:SF2">
    <property type="entry name" value="MEMBRANE-BOUND LYTIC MUREIN TRANSGLYCOSYLASE C"/>
    <property type="match status" value="1"/>
</dbReference>
<dbReference type="InterPro" id="IPR023346">
    <property type="entry name" value="Lysozyme-like_dom_sf"/>
</dbReference>